<evidence type="ECO:0000256" key="2">
    <source>
        <dbReference type="ARBA" id="ARBA00006582"/>
    </source>
</evidence>
<dbReference type="Pfam" id="PF02893">
    <property type="entry name" value="GRAM"/>
    <property type="match status" value="1"/>
</dbReference>
<keyword evidence="3 8" id="KW-0812">Transmembrane</keyword>
<dbReference type="GO" id="GO:0140268">
    <property type="term" value="C:endoplasmic reticulum-plasma membrane contact site"/>
    <property type="evidence" value="ECO:0007669"/>
    <property type="project" value="TreeGrafter"/>
</dbReference>
<keyword evidence="6" id="KW-0175">Coiled coil</keyword>
<feature type="compositionally biased region" description="Polar residues" evidence="7">
    <location>
        <begin position="408"/>
        <end position="419"/>
    </location>
</feature>
<evidence type="ECO:0000256" key="4">
    <source>
        <dbReference type="ARBA" id="ARBA00022989"/>
    </source>
</evidence>
<dbReference type="GO" id="GO:0005789">
    <property type="term" value="C:endoplasmic reticulum membrane"/>
    <property type="evidence" value="ECO:0007669"/>
    <property type="project" value="TreeGrafter"/>
</dbReference>
<feature type="compositionally biased region" description="Polar residues" evidence="7">
    <location>
        <begin position="218"/>
        <end position="245"/>
    </location>
</feature>
<gene>
    <name evidence="10" type="ORF">D9756_006149</name>
</gene>
<proteinExistence type="inferred from homology"/>
<dbReference type="Proteomes" id="UP000559027">
    <property type="component" value="Unassembled WGS sequence"/>
</dbReference>
<feature type="compositionally biased region" description="Basic and acidic residues" evidence="7">
    <location>
        <begin position="208"/>
        <end position="217"/>
    </location>
</feature>
<sequence>MAPGFLSKFVKASSPTSHTRNQSDASRSSSQRSRRSSSTYPSPASSQNASSRPTTPNNTNSSSGSNKPPIITINATAATSRSSLDSATSSQPNVTVIPPSPRSAQVSLSSYSDTNFAETSDRHISDVEKDAGDLSGSRTTSVTASQTSDFDTTPLPTPTAASASSQASSKPPAPTSRSRPVTPSTATAPPDEEQRERSNTSSTMPKPLELKTQEVRHSSSNRSLNVNANHARSATVPETTRDSGQGENGSIIMTPIVESPTASRTEFPSLAGAGQADGSASLVPPRDSDAASLMSTTADKSTKEKKRPWKKSTTRKPTGLASAIAASGIAMAQPTLSAAQQASFSSAAQQAQRSTISVASRKSSMPGSPPYSTRSPPGSSSHVKVRSADFSPSSSRSKRLSPAKSGVRRTSISMASDNASEYYPEDRPEYYSGLDASSDEDDSGDGESILDEMDDIPVTGFAVASNKRNADFHELFPNIPEGDYLIEDYGCALQREILIQGRLYISENHICFHANIFGWITDLSIPMYEITHLEKRMTAFVIPNAIQITTRQAKYVFASFLSRDTTFDVIYNIWRLARPDDGINSSRPSFDGASIGPAPNTMQHAAATAAAATGALIHTPKVTSCSCAKEGGHYSETALDCILPGTPDRIHNLIFASGFIKEFMTMDQKLIDIQMSDWQPTAPGSNLLSRNMSYIKPLNASLGPKSTKCEIRDEMVHNDPEEYIATVTTTRTPDVPSGGVFSVKTRTCVTWASSVSTRLLVTTQVDWTGRSFIRSIIEKSAIDGQKTYHSELEKAMRKYIQEHQSEFVPEGVDASVLPEAAPSVAVAVAAQNAAEKLSLEEASKRREQERNQRGLQWAWDTFEGASQVAIRSTKGALELIRDAWEQSSSTTIMWFVIVALVISNLWSLILMGSREEAGRRKEMRKMEEREKWVQGVVTSLWDELAKKHQLSVEGGASGSIGISEQLKEGFSWVPNLVNSASPVAWQKEVGEMQSVLDRLEERVRTMRESLREVKEAMGRLDEVD</sequence>
<dbReference type="GO" id="GO:0032934">
    <property type="term" value="F:sterol binding"/>
    <property type="evidence" value="ECO:0007669"/>
    <property type="project" value="TreeGrafter"/>
</dbReference>
<dbReference type="AlphaFoldDB" id="A0A8H5FXX8"/>
<comment type="subcellular location">
    <subcellularLocation>
        <location evidence="1">Membrane</location>
        <topology evidence="1">Single-pass membrane protein</topology>
    </subcellularLocation>
</comment>
<dbReference type="GO" id="GO:0032541">
    <property type="term" value="C:cortical endoplasmic reticulum"/>
    <property type="evidence" value="ECO:0007669"/>
    <property type="project" value="TreeGrafter"/>
</dbReference>
<feature type="compositionally biased region" description="Low complexity" evidence="7">
    <location>
        <begin position="334"/>
        <end position="354"/>
    </location>
</feature>
<keyword evidence="4 8" id="KW-1133">Transmembrane helix</keyword>
<dbReference type="PROSITE" id="PS51778">
    <property type="entry name" value="VAST"/>
    <property type="match status" value="1"/>
</dbReference>
<comment type="caution">
    <text evidence="10">The sequence shown here is derived from an EMBL/GenBank/DDBJ whole genome shotgun (WGS) entry which is preliminary data.</text>
</comment>
<dbReference type="PANTHER" id="PTHR23319:SF4">
    <property type="entry name" value="GRAM DOMAIN CONTAINING 1B, ISOFORM E"/>
    <property type="match status" value="1"/>
</dbReference>
<dbReference type="EMBL" id="JAACJO010000011">
    <property type="protein sequence ID" value="KAF5352813.1"/>
    <property type="molecule type" value="Genomic_DNA"/>
</dbReference>
<feature type="compositionally biased region" description="Acidic residues" evidence="7">
    <location>
        <begin position="437"/>
        <end position="450"/>
    </location>
</feature>
<dbReference type="InterPro" id="IPR011993">
    <property type="entry name" value="PH-like_dom_sf"/>
</dbReference>
<feature type="domain" description="VASt" evidence="9">
    <location>
        <begin position="633"/>
        <end position="804"/>
    </location>
</feature>
<dbReference type="InterPro" id="IPR031968">
    <property type="entry name" value="VASt"/>
</dbReference>
<dbReference type="PANTHER" id="PTHR23319">
    <property type="entry name" value="GRAM DOMAIN CONTAINING 1B, ISOFORM E"/>
    <property type="match status" value="1"/>
</dbReference>
<evidence type="ECO:0000256" key="6">
    <source>
        <dbReference type="SAM" id="Coils"/>
    </source>
</evidence>
<dbReference type="InterPro" id="IPR051482">
    <property type="entry name" value="Cholesterol_transport"/>
</dbReference>
<feature type="transmembrane region" description="Helical" evidence="8">
    <location>
        <begin position="892"/>
        <end position="911"/>
    </location>
</feature>
<feature type="compositionally biased region" description="Low complexity" evidence="7">
    <location>
        <begin position="19"/>
        <end position="90"/>
    </location>
</feature>
<reference evidence="10 11" key="1">
    <citation type="journal article" date="2020" name="ISME J.">
        <title>Uncovering the hidden diversity of litter-decomposition mechanisms in mushroom-forming fungi.</title>
        <authorList>
            <person name="Floudas D."/>
            <person name="Bentzer J."/>
            <person name="Ahren D."/>
            <person name="Johansson T."/>
            <person name="Persson P."/>
            <person name="Tunlid A."/>
        </authorList>
    </citation>
    <scope>NUCLEOTIDE SEQUENCE [LARGE SCALE GENOMIC DNA]</scope>
    <source>
        <strain evidence="10 11">CBS 146.42</strain>
    </source>
</reference>
<dbReference type="GO" id="GO:0032366">
    <property type="term" value="P:intracellular sterol transport"/>
    <property type="evidence" value="ECO:0007669"/>
    <property type="project" value="TreeGrafter"/>
</dbReference>
<dbReference type="CDD" id="cd13220">
    <property type="entry name" value="PH-GRAM_GRAMDC"/>
    <property type="match status" value="1"/>
</dbReference>
<feature type="coiled-coil region" evidence="6">
    <location>
        <begin position="989"/>
        <end position="1016"/>
    </location>
</feature>
<evidence type="ECO:0000259" key="9">
    <source>
        <dbReference type="PROSITE" id="PS51778"/>
    </source>
</evidence>
<evidence type="ECO:0000256" key="1">
    <source>
        <dbReference type="ARBA" id="ARBA00004167"/>
    </source>
</evidence>
<feature type="compositionally biased region" description="Basic residues" evidence="7">
    <location>
        <begin position="303"/>
        <end position="314"/>
    </location>
</feature>
<evidence type="ECO:0000256" key="5">
    <source>
        <dbReference type="ARBA" id="ARBA00023136"/>
    </source>
</evidence>
<feature type="compositionally biased region" description="Polar residues" evidence="7">
    <location>
        <begin position="136"/>
        <end position="151"/>
    </location>
</feature>
<feature type="region of interest" description="Disordered" evidence="7">
    <location>
        <begin position="334"/>
        <end position="450"/>
    </location>
</feature>
<dbReference type="GO" id="GO:0005739">
    <property type="term" value="C:mitochondrion"/>
    <property type="evidence" value="ECO:0007669"/>
    <property type="project" value="TreeGrafter"/>
</dbReference>
<feature type="region of interest" description="Disordered" evidence="7">
    <location>
        <begin position="1"/>
        <end position="319"/>
    </location>
</feature>
<feature type="compositionally biased region" description="Basic and acidic residues" evidence="7">
    <location>
        <begin position="119"/>
        <end position="132"/>
    </location>
</feature>
<evidence type="ECO:0000256" key="3">
    <source>
        <dbReference type="ARBA" id="ARBA00022692"/>
    </source>
</evidence>
<organism evidence="10 11">
    <name type="scientific">Leucocoprinus leucothites</name>
    <dbReference type="NCBI Taxonomy" id="201217"/>
    <lineage>
        <taxon>Eukaryota</taxon>
        <taxon>Fungi</taxon>
        <taxon>Dikarya</taxon>
        <taxon>Basidiomycota</taxon>
        <taxon>Agaricomycotina</taxon>
        <taxon>Agaricomycetes</taxon>
        <taxon>Agaricomycetidae</taxon>
        <taxon>Agaricales</taxon>
        <taxon>Agaricineae</taxon>
        <taxon>Agaricaceae</taxon>
        <taxon>Leucocoprinus</taxon>
    </lineage>
</organism>
<comment type="similarity">
    <text evidence="2">Belongs to the YSP2 family.</text>
</comment>
<dbReference type="OrthoDB" id="2162691at2759"/>
<dbReference type="Pfam" id="PF16016">
    <property type="entry name" value="VASt"/>
    <property type="match status" value="1"/>
</dbReference>
<dbReference type="Gene3D" id="2.30.29.30">
    <property type="entry name" value="Pleckstrin-homology domain (PH domain)/Phosphotyrosine-binding domain (PTB)"/>
    <property type="match status" value="1"/>
</dbReference>
<keyword evidence="5 8" id="KW-0472">Membrane</keyword>
<evidence type="ECO:0000256" key="7">
    <source>
        <dbReference type="SAM" id="MobiDB-lite"/>
    </source>
</evidence>
<dbReference type="InterPro" id="IPR004182">
    <property type="entry name" value="GRAM"/>
</dbReference>
<feature type="compositionally biased region" description="Polar residues" evidence="7">
    <location>
        <begin position="177"/>
        <end position="187"/>
    </location>
</feature>
<evidence type="ECO:0000256" key="8">
    <source>
        <dbReference type="SAM" id="Phobius"/>
    </source>
</evidence>
<evidence type="ECO:0000313" key="10">
    <source>
        <dbReference type="EMBL" id="KAF5352813.1"/>
    </source>
</evidence>
<name>A0A8H5FXX8_9AGAR</name>
<dbReference type="SMART" id="SM00568">
    <property type="entry name" value="GRAM"/>
    <property type="match status" value="1"/>
</dbReference>
<protein>
    <recommendedName>
        <fullName evidence="9">VASt domain-containing protein</fullName>
    </recommendedName>
</protein>
<dbReference type="GO" id="GO:0120015">
    <property type="term" value="F:sterol transfer activity"/>
    <property type="evidence" value="ECO:0007669"/>
    <property type="project" value="TreeGrafter"/>
</dbReference>
<accession>A0A8H5FXX8</accession>
<feature type="compositionally biased region" description="Low complexity" evidence="7">
    <location>
        <begin position="152"/>
        <end position="170"/>
    </location>
</feature>
<evidence type="ECO:0000313" key="11">
    <source>
        <dbReference type="Proteomes" id="UP000559027"/>
    </source>
</evidence>
<feature type="compositionally biased region" description="Polar residues" evidence="7">
    <location>
        <begin position="102"/>
        <end position="118"/>
    </location>
</feature>
<dbReference type="GO" id="GO:0005886">
    <property type="term" value="C:plasma membrane"/>
    <property type="evidence" value="ECO:0007669"/>
    <property type="project" value="TreeGrafter"/>
</dbReference>
<feature type="compositionally biased region" description="Polar residues" evidence="7">
    <location>
        <begin position="355"/>
        <end position="382"/>
    </location>
</feature>
<keyword evidence="11" id="KW-1185">Reference proteome</keyword>